<dbReference type="AlphaFoldDB" id="A0A0F9UUM6"/>
<evidence type="ECO:0000313" key="1">
    <source>
        <dbReference type="EMBL" id="KKN57318.1"/>
    </source>
</evidence>
<evidence type="ECO:0008006" key="2">
    <source>
        <dbReference type="Google" id="ProtNLM"/>
    </source>
</evidence>
<dbReference type="SUPFAM" id="SSF111126">
    <property type="entry name" value="Ligand-binding domain in the NO signalling and Golgi transport"/>
    <property type="match status" value="1"/>
</dbReference>
<dbReference type="Gene3D" id="3.30.1380.20">
    <property type="entry name" value="Trafficking protein particle complex subunit 3"/>
    <property type="match status" value="1"/>
</dbReference>
<accession>A0A0F9UUM6</accession>
<sequence>MKNLKMKGLKFNKGKYQLYSDRFVFLPPLVIDILSTIYGEGVKSLLVWLGKKTGWKLIQTWEENLKPKSLEDLVLHFTNILNNHGWGKFISKTISEEIIILSLYHNISSALENKSKYFCYFITGLLTGFGEFALYRVSVEETQCSLEDLKLDFCEFKIEVKNK</sequence>
<dbReference type="PANTHER" id="PTHR35090:SF1">
    <property type="entry name" value="SLR0144 PROTEIN"/>
    <property type="match status" value="1"/>
</dbReference>
<name>A0A0F9UUM6_9ZZZZ</name>
<dbReference type="InterPro" id="IPR024096">
    <property type="entry name" value="NO_sig/Golgi_transp_ligand-bd"/>
</dbReference>
<organism evidence="1">
    <name type="scientific">marine sediment metagenome</name>
    <dbReference type="NCBI Taxonomy" id="412755"/>
    <lineage>
        <taxon>unclassified sequences</taxon>
        <taxon>metagenomes</taxon>
        <taxon>ecological metagenomes</taxon>
    </lineage>
</organism>
<proteinExistence type="predicted"/>
<comment type="caution">
    <text evidence="1">The sequence shown here is derived from an EMBL/GenBank/DDBJ whole genome shotgun (WGS) entry which is preliminary data.</text>
</comment>
<dbReference type="PANTHER" id="PTHR35090">
    <property type="entry name" value="DNA-DIRECTED RNA POLYMERASE SUBUNIT I"/>
    <property type="match status" value="1"/>
</dbReference>
<gene>
    <name evidence="1" type="ORF">LCGC14_0563460</name>
</gene>
<protein>
    <recommendedName>
        <fullName evidence="2">4-vinyl reductase 4VR domain-containing protein</fullName>
    </recommendedName>
</protein>
<reference evidence="1" key="1">
    <citation type="journal article" date="2015" name="Nature">
        <title>Complex archaea that bridge the gap between prokaryotes and eukaryotes.</title>
        <authorList>
            <person name="Spang A."/>
            <person name="Saw J.H."/>
            <person name="Jorgensen S.L."/>
            <person name="Zaremba-Niedzwiedzka K."/>
            <person name="Martijn J."/>
            <person name="Lind A.E."/>
            <person name="van Eijk R."/>
            <person name="Schleper C."/>
            <person name="Guy L."/>
            <person name="Ettema T.J."/>
        </authorList>
    </citation>
    <scope>NUCLEOTIDE SEQUENCE</scope>
</reference>
<dbReference type="EMBL" id="LAZR01000809">
    <property type="protein sequence ID" value="KKN57318.1"/>
    <property type="molecule type" value="Genomic_DNA"/>
</dbReference>